<keyword evidence="9" id="KW-1133">Transmembrane helix</keyword>
<feature type="domain" description="Peptidase M16 middle/third" evidence="12">
    <location>
        <begin position="408"/>
        <end position="715"/>
    </location>
</feature>
<dbReference type="MEROPS" id="M16.008"/>
<dbReference type="InterPro" id="IPR050626">
    <property type="entry name" value="Peptidase_M16"/>
</dbReference>
<dbReference type="OrthoDB" id="952271at2759"/>
<evidence type="ECO:0000259" key="12">
    <source>
        <dbReference type="Pfam" id="PF16187"/>
    </source>
</evidence>
<evidence type="ECO:0000256" key="6">
    <source>
        <dbReference type="ARBA" id="ARBA00022833"/>
    </source>
</evidence>
<reference evidence="14 15" key="1">
    <citation type="submission" date="2014-04" db="EMBL/GenBank/DDBJ databases">
        <title>A new species of microsporidia sheds light on the evolution of extreme parasitism.</title>
        <authorList>
            <person name="Haag K.L."/>
            <person name="James T.Y."/>
            <person name="Larsson R."/>
            <person name="Schaer T.M."/>
            <person name="Refardt D."/>
            <person name="Pombert J.-F."/>
            <person name="Ebert D."/>
        </authorList>
    </citation>
    <scope>NUCLEOTIDE SEQUENCE [LARGE SCALE GENOMIC DNA]</scope>
    <source>
        <strain evidence="14 15">UGP3</strain>
        <tissue evidence="14">Spores</tissue>
    </source>
</reference>
<feature type="domain" description="Peptidase M16 C-terminal" evidence="11">
    <location>
        <begin position="221"/>
        <end position="389"/>
    </location>
</feature>
<dbReference type="Gene3D" id="3.30.830.10">
    <property type="entry name" value="Metalloenzyme, LuxS/M16 peptidase-like"/>
    <property type="match status" value="4"/>
</dbReference>
<dbReference type="InterPro" id="IPR054734">
    <property type="entry name" value="PqqF-like_C_4"/>
</dbReference>
<comment type="similarity">
    <text evidence="2 8">Belongs to the peptidase M16 family.</text>
</comment>
<dbReference type="Proteomes" id="UP000029725">
    <property type="component" value="Unassembled WGS sequence"/>
</dbReference>
<evidence type="ECO:0000259" key="13">
    <source>
        <dbReference type="Pfam" id="PF22456"/>
    </source>
</evidence>
<feature type="domain" description="Peptidase M16 N-terminal" evidence="10">
    <location>
        <begin position="62"/>
        <end position="191"/>
    </location>
</feature>
<keyword evidence="3" id="KW-0645">Protease</keyword>
<dbReference type="AlphaFoldDB" id="A0A098VRA5"/>
<dbReference type="EMBL" id="JMKJ01000244">
    <property type="protein sequence ID" value="KGG51562.1"/>
    <property type="molecule type" value="Genomic_DNA"/>
</dbReference>
<keyword evidence="9" id="KW-0812">Transmembrane</keyword>
<dbReference type="GO" id="GO:0005737">
    <property type="term" value="C:cytoplasm"/>
    <property type="evidence" value="ECO:0007669"/>
    <property type="project" value="UniProtKB-ARBA"/>
</dbReference>
<dbReference type="RefSeq" id="XP_013237989.1">
    <property type="nucleotide sequence ID" value="XM_013382535.1"/>
</dbReference>
<evidence type="ECO:0000259" key="10">
    <source>
        <dbReference type="Pfam" id="PF00675"/>
    </source>
</evidence>
<evidence type="ECO:0008006" key="16">
    <source>
        <dbReference type="Google" id="ProtNLM"/>
    </source>
</evidence>
<evidence type="ECO:0000259" key="11">
    <source>
        <dbReference type="Pfam" id="PF05193"/>
    </source>
</evidence>
<dbReference type="PROSITE" id="PS00143">
    <property type="entry name" value="INSULINASE"/>
    <property type="match status" value="1"/>
</dbReference>
<name>A0A098VRA5_9MICR</name>
<sequence length="981" mass="111316">MYLVKARRIFLVVISAFLLVLAIFYVKKRFYYPSGSSDQPIKGKADSLTYGYAELPNGLKALVIHDPTAEKAGVAMSVNVGSFWDPPEYPGLAHFLEHLLFMGTEKYPTELEYQAFISEHSGSCNAYTAGENTVYHFSINADFLEPALDRFSQFFIAPLFLASCVDRERNAVNSEFLLYLQNDAWRYQHVRMFLANLSHPFHNFIIGTEKTLTGKDGVDIRDEIIKFYKKYYSADRMRLVIFGKEPIADLVKYVNSKFSEVPNSFEPFDYPWKSINPISEKSFESITWVDMLKFTREIEFIWQIPDQLPLYKSKPAIFLSSIIGYDGEGGLLSYLKLKGCVTSVSVGIKDQLSGFSTFVISIGLTGKGLLNYEFVISSVFSYLNFLKTFEKIPSHLFEEFSGIAKQNFHCGDKAHAHAIVTTHVVNMQHFPPQDILTGPNLVESYDCDAVSKLLHEFLIPEKVSIFILANGESMKCDPIKDQCKQLFCFYFLLVCDDGKQLSITFDQKEPWFGAGYHVSKMDKEFVHSLNTALMDGAFRLPCRNRFISTDLTIYGKKTESVTDVVPKEILKDVWFKQDDTFMLPKGEIMLRIMSPHFESIRQYTSLMLWNLVLADHLLNSLYPAAQAGLSYFLFTSPLFHCISVGGYSEKLFLLLDELLDQVMMKTWAPDASSFSMRKSTLANSLGNTHLEPPFAQGNYYLRHLLAEFTFGIDSVLATLEGLQLSDIDSLESIFPVSKTELHFEALVHGNFKPFEVLKYFEKLPSKFTASGLSVNQSIPASRSKVVQLPRGQVVGAVSANMDTALCFALVDILKILFFNQLRTSEQLGYAVFSSVRIDAHAIGLQFLVQSTHDPSYLFTRIFAFLDSMVGHIEKDMTDEDIATQLTSTRKSILEKPLLGEIILNVTRSDLVSFLKEKLIEPSTRKMAVISMFGKDSQETLHSFSRIIENIQNKPPIAIHAMDDDLIHEWKMENNNFIFPPQ</sequence>
<dbReference type="FunFam" id="3.30.830.10:FF:000012">
    <property type="entry name" value="Protease 3"/>
    <property type="match status" value="1"/>
</dbReference>
<dbReference type="GO" id="GO:0046872">
    <property type="term" value="F:metal ion binding"/>
    <property type="evidence" value="ECO:0007669"/>
    <property type="project" value="UniProtKB-KW"/>
</dbReference>
<keyword evidence="5" id="KW-0378">Hydrolase</keyword>
<evidence type="ECO:0000256" key="2">
    <source>
        <dbReference type="ARBA" id="ARBA00007261"/>
    </source>
</evidence>
<dbReference type="InterPro" id="IPR011249">
    <property type="entry name" value="Metalloenz_LuxS/M16"/>
</dbReference>
<evidence type="ECO:0000313" key="14">
    <source>
        <dbReference type="EMBL" id="KGG51562.1"/>
    </source>
</evidence>
<keyword evidence="15" id="KW-1185">Reference proteome</keyword>
<evidence type="ECO:0000256" key="4">
    <source>
        <dbReference type="ARBA" id="ARBA00022723"/>
    </source>
</evidence>
<evidence type="ECO:0000256" key="1">
    <source>
        <dbReference type="ARBA" id="ARBA00001947"/>
    </source>
</evidence>
<dbReference type="GeneID" id="25259543"/>
<dbReference type="Pfam" id="PF22456">
    <property type="entry name" value="PqqF-like_C_4"/>
    <property type="match status" value="1"/>
</dbReference>
<proteinExistence type="inferred from homology"/>
<dbReference type="PANTHER" id="PTHR43690">
    <property type="entry name" value="NARDILYSIN"/>
    <property type="match status" value="1"/>
</dbReference>
<dbReference type="SUPFAM" id="SSF63411">
    <property type="entry name" value="LuxS/MPP-like metallohydrolase"/>
    <property type="match status" value="4"/>
</dbReference>
<gene>
    <name evidence="14" type="ORF">DI09_31p130</name>
</gene>
<comment type="caution">
    <text evidence="14">The sequence shown here is derived from an EMBL/GenBank/DDBJ whole genome shotgun (WGS) entry which is preliminary data.</text>
</comment>
<evidence type="ECO:0000256" key="7">
    <source>
        <dbReference type="ARBA" id="ARBA00023049"/>
    </source>
</evidence>
<feature type="transmembrane region" description="Helical" evidence="9">
    <location>
        <begin position="9"/>
        <end position="26"/>
    </location>
</feature>
<dbReference type="GO" id="GO:0006508">
    <property type="term" value="P:proteolysis"/>
    <property type="evidence" value="ECO:0007669"/>
    <property type="project" value="UniProtKB-KW"/>
</dbReference>
<dbReference type="InterPro" id="IPR007863">
    <property type="entry name" value="Peptidase_M16_C"/>
</dbReference>
<evidence type="ECO:0000256" key="5">
    <source>
        <dbReference type="ARBA" id="ARBA00022801"/>
    </source>
</evidence>
<keyword evidence="4" id="KW-0479">Metal-binding</keyword>
<dbReference type="Pfam" id="PF00675">
    <property type="entry name" value="Peptidase_M16"/>
    <property type="match status" value="1"/>
</dbReference>
<evidence type="ECO:0000313" key="15">
    <source>
        <dbReference type="Proteomes" id="UP000029725"/>
    </source>
</evidence>
<comment type="cofactor">
    <cofactor evidence="1">
        <name>Zn(2+)</name>
        <dbReference type="ChEBI" id="CHEBI:29105"/>
    </cofactor>
</comment>
<dbReference type="InterPro" id="IPR001431">
    <property type="entry name" value="Pept_M16_Zn_BS"/>
</dbReference>
<dbReference type="InterPro" id="IPR011765">
    <property type="entry name" value="Pept_M16_N"/>
</dbReference>
<keyword evidence="7" id="KW-0482">Metalloprotease</keyword>
<dbReference type="PANTHER" id="PTHR43690:SF18">
    <property type="entry name" value="INSULIN-DEGRADING ENZYME-RELATED"/>
    <property type="match status" value="1"/>
</dbReference>
<evidence type="ECO:0000256" key="9">
    <source>
        <dbReference type="SAM" id="Phobius"/>
    </source>
</evidence>
<dbReference type="Pfam" id="PF05193">
    <property type="entry name" value="Peptidase_M16_C"/>
    <property type="match status" value="1"/>
</dbReference>
<dbReference type="VEuPathDB" id="MicrosporidiaDB:DI09_31p130"/>
<evidence type="ECO:0000256" key="8">
    <source>
        <dbReference type="RuleBase" id="RU004447"/>
    </source>
</evidence>
<evidence type="ECO:0000256" key="3">
    <source>
        <dbReference type="ARBA" id="ARBA00022670"/>
    </source>
</evidence>
<keyword evidence="6" id="KW-0862">Zinc</keyword>
<accession>A0A098VRA5</accession>
<dbReference type="HOGENOM" id="CLU_004639_1_1_1"/>
<dbReference type="GO" id="GO:0004222">
    <property type="term" value="F:metalloendopeptidase activity"/>
    <property type="evidence" value="ECO:0007669"/>
    <property type="project" value="InterPro"/>
</dbReference>
<dbReference type="Pfam" id="PF16187">
    <property type="entry name" value="Peptidase_M16_M"/>
    <property type="match status" value="1"/>
</dbReference>
<protein>
    <recommendedName>
        <fullName evidence="16">Insulin-degrading enzyme</fullName>
    </recommendedName>
</protein>
<organism evidence="14 15">
    <name type="scientific">Mitosporidium daphniae</name>
    <dbReference type="NCBI Taxonomy" id="1485682"/>
    <lineage>
        <taxon>Eukaryota</taxon>
        <taxon>Fungi</taxon>
        <taxon>Fungi incertae sedis</taxon>
        <taxon>Microsporidia</taxon>
        <taxon>Mitosporidium</taxon>
    </lineage>
</organism>
<keyword evidence="9" id="KW-0472">Membrane</keyword>
<dbReference type="InterPro" id="IPR032632">
    <property type="entry name" value="Peptidase_M16_M"/>
</dbReference>
<feature type="domain" description="Coenzyme PQQ synthesis protein F-like C-terminal lobe" evidence="13">
    <location>
        <begin position="811"/>
        <end position="896"/>
    </location>
</feature>